<evidence type="ECO:0000313" key="4">
    <source>
        <dbReference type="Proteomes" id="UP001152622"/>
    </source>
</evidence>
<accession>A0A9Q1ILA7</accession>
<evidence type="ECO:0000313" key="3">
    <source>
        <dbReference type="EMBL" id="KAJ8346045.1"/>
    </source>
</evidence>
<gene>
    <name evidence="3" type="ORF">SKAU_G00302380</name>
</gene>
<sequence length="159" mass="17613">MERRGLRGLPGGLFVFRDVPVAGRNFRRGPGPKPELDKKLRVFDPRAKLTPVQSALGHQNHKDSRILWIKDSDHILTTAFNQIREREGRLWDSRKLGSSLASVSLGSSSGRAQQNLSRIARVFRTQGSEQCDIGGPLERPTPGTVRASRNVSETSPAMC</sequence>
<dbReference type="PANTHER" id="PTHR10856:SF20">
    <property type="entry name" value="CORONIN-7"/>
    <property type="match status" value="1"/>
</dbReference>
<dbReference type="OrthoDB" id="1850764at2759"/>
<feature type="region of interest" description="Disordered" evidence="2">
    <location>
        <begin position="134"/>
        <end position="159"/>
    </location>
</feature>
<keyword evidence="4" id="KW-1185">Reference proteome</keyword>
<organism evidence="3 4">
    <name type="scientific">Synaphobranchus kaupii</name>
    <name type="common">Kaup's arrowtooth eel</name>
    <dbReference type="NCBI Taxonomy" id="118154"/>
    <lineage>
        <taxon>Eukaryota</taxon>
        <taxon>Metazoa</taxon>
        <taxon>Chordata</taxon>
        <taxon>Craniata</taxon>
        <taxon>Vertebrata</taxon>
        <taxon>Euteleostomi</taxon>
        <taxon>Actinopterygii</taxon>
        <taxon>Neopterygii</taxon>
        <taxon>Teleostei</taxon>
        <taxon>Anguilliformes</taxon>
        <taxon>Synaphobranchidae</taxon>
        <taxon>Synaphobranchus</taxon>
    </lineage>
</organism>
<dbReference type="InterPro" id="IPR015943">
    <property type="entry name" value="WD40/YVTN_repeat-like_dom_sf"/>
</dbReference>
<proteinExistence type="inferred from homology"/>
<evidence type="ECO:0000256" key="2">
    <source>
        <dbReference type="SAM" id="MobiDB-lite"/>
    </source>
</evidence>
<feature type="compositionally biased region" description="Polar residues" evidence="2">
    <location>
        <begin position="147"/>
        <end position="159"/>
    </location>
</feature>
<dbReference type="PANTHER" id="PTHR10856">
    <property type="entry name" value="CORONIN"/>
    <property type="match status" value="1"/>
</dbReference>
<comment type="similarity">
    <text evidence="1">Belongs to the WD repeat coronin family.</text>
</comment>
<evidence type="ECO:0000256" key="1">
    <source>
        <dbReference type="ARBA" id="ARBA00009482"/>
    </source>
</evidence>
<protein>
    <submittedName>
        <fullName evidence="3">Uncharacterized protein</fullName>
    </submittedName>
</protein>
<name>A0A9Q1ILA7_SYNKA</name>
<dbReference type="Gene3D" id="2.130.10.10">
    <property type="entry name" value="YVTN repeat-like/Quinoprotein amine dehydrogenase"/>
    <property type="match status" value="1"/>
</dbReference>
<dbReference type="AlphaFoldDB" id="A0A9Q1ILA7"/>
<comment type="caution">
    <text evidence="3">The sequence shown here is derived from an EMBL/GenBank/DDBJ whole genome shotgun (WGS) entry which is preliminary data.</text>
</comment>
<dbReference type="Proteomes" id="UP001152622">
    <property type="component" value="Chromosome 12"/>
</dbReference>
<dbReference type="InterPro" id="IPR015505">
    <property type="entry name" value="Coronin"/>
</dbReference>
<reference evidence="3" key="1">
    <citation type="journal article" date="2023" name="Science">
        <title>Genome structures resolve the early diversification of teleost fishes.</title>
        <authorList>
            <person name="Parey E."/>
            <person name="Louis A."/>
            <person name="Montfort J."/>
            <person name="Bouchez O."/>
            <person name="Roques C."/>
            <person name="Iampietro C."/>
            <person name="Lluch J."/>
            <person name="Castinel A."/>
            <person name="Donnadieu C."/>
            <person name="Desvignes T."/>
            <person name="Floi Bucao C."/>
            <person name="Jouanno E."/>
            <person name="Wen M."/>
            <person name="Mejri S."/>
            <person name="Dirks R."/>
            <person name="Jansen H."/>
            <person name="Henkel C."/>
            <person name="Chen W.J."/>
            <person name="Zahm M."/>
            <person name="Cabau C."/>
            <person name="Klopp C."/>
            <person name="Thompson A.W."/>
            <person name="Robinson-Rechavi M."/>
            <person name="Braasch I."/>
            <person name="Lecointre G."/>
            <person name="Bobe J."/>
            <person name="Postlethwait J.H."/>
            <person name="Berthelot C."/>
            <person name="Roest Crollius H."/>
            <person name="Guiguen Y."/>
        </authorList>
    </citation>
    <scope>NUCLEOTIDE SEQUENCE</scope>
    <source>
        <strain evidence="3">WJC10195</strain>
    </source>
</reference>
<dbReference type="EMBL" id="JAINUF010000012">
    <property type="protein sequence ID" value="KAJ8346045.1"/>
    <property type="molecule type" value="Genomic_DNA"/>
</dbReference>